<evidence type="ECO:0000256" key="10">
    <source>
        <dbReference type="ARBA" id="ARBA00049252"/>
    </source>
</evidence>
<comment type="catalytic activity">
    <reaction evidence="11 15">
        <text>cytidine + H2O + H(+) = uridine + NH4(+)</text>
        <dbReference type="Rhea" id="RHEA:16069"/>
        <dbReference type="ChEBI" id="CHEBI:15377"/>
        <dbReference type="ChEBI" id="CHEBI:15378"/>
        <dbReference type="ChEBI" id="CHEBI:16704"/>
        <dbReference type="ChEBI" id="CHEBI:17562"/>
        <dbReference type="ChEBI" id="CHEBI:28938"/>
        <dbReference type="EC" id="3.5.4.5"/>
    </reaction>
</comment>
<evidence type="ECO:0000256" key="12">
    <source>
        <dbReference type="PIRSR" id="PIRSR606262-1"/>
    </source>
</evidence>
<keyword evidence="7 15" id="KW-0378">Hydrolase</keyword>
<name>A0A0E4GF04_9FIRM</name>
<dbReference type="GO" id="GO:0005829">
    <property type="term" value="C:cytosol"/>
    <property type="evidence" value="ECO:0007669"/>
    <property type="project" value="TreeGrafter"/>
</dbReference>
<feature type="active site" description="Proton donor" evidence="12">
    <location>
        <position position="55"/>
    </location>
</feature>
<keyword evidence="8 14" id="KW-0862">Zinc</keyword>
<dbReference type="FunFam" id="3.40.140.10:FF:000008">
    <property type="entry name" value="Cytidine deaminase"/>
    <property type="match status" value="1"/>
</dbReference>
<evidence type="ECO:0000256" key="9">
    <source>
        <dbReference type="ARBA" id="ARBA00032005"/>
    </source>
</evidence>
<dbReference type="AlphaFoldDB" id="A0A0E4GF04"/>
<evidence type="ECO:0000256" key="11">
    <source>
        <dbReference type="ARBA" id="ARBA00049558"/>
    </source>
</evidence>
<feature type="binding site" evidence="14">
    <location>
        <position position="86"/>
    </location>
    <ligand>
        <name>Zn(2+)</name>
        <dbReference type="ChEBI" id="CHEBI:29105"/>
        <note>catalytic</note>
    </ligand>
</feature>
<dbReference type="RefSeq" id="WP_157609570.1">
    <property type="nucleotide sequence ID" value="NZ_CGIH01000044.1"/>
</dbReference>
<evidence type="ECO:0000256" key="2">
    <source>
        <dbReference type="ARBA" id="ARBA00003949"/>
    </source>
</evidence>
<dbReference type="InterPro" id="IPR016192">
    <property type="entry name" value="APOBEC/CMP_deaminase_Zn-bd"/>
</dbReference>
<evidence type="ECO:0000256" key="3">
    <source>
        <dbReference type="ARBA" id="ARBA00006576"/>
    </source>
</evidence>
<evidence type="ECO:0000313" key="18">
    <source>
        <dbReference type="Proteomes" id="UP000045545"/>
    </source>
</evidence>
<dbReference type="OrthoDB" id="9795347at2"/>
<dbReference type="CDD" id="cd01283">
    <property type="entry name" value="cytidine_deaminase"/>
    <property type="match status" value="1"/>
</dbReference>
<feature type="binding site" evidence="14">
    <location>
        <position position="89"/>
    </location>
    <ligand>
        <name>Zn(2+)</name>
        <dbReference type="ChEBI" id="CHEBI:29105"/>
        <note>catalytic</note>
    </ligand>
</feature>
<dbReference type="GO" id="GO:0055086">
    <property type="term" value="P:nucleobase-containing small molecule metabolic process"/>
    <property type="evidence" value="ECO:0007669"/>
    <property type="project" value="UniProtKB-ARBA"/>
</dbReference>
<protein>
    <recommendedName>
        <fullName evidence="5 15">Cytidine deaminase</fullName>
        <ecNumber evidence="4 15">3.5.4.5</ecNumber>
    </recommendedName>
    <alternativeName>
        <fullName evidence="9 15">Cytidine aminohydrolase</fullName>
    </alternativeName>
</protein>
<dbReference type="STRING" id="690567.2100"/>
<evidence type="ECO:0000256" key="5">
    <source>
        <dbReference type="ARBA" id="ARBA00018266"/>
    </source>
</evidence>
<feature type="binding site" evidence="13">
    <location>
        <begin position="42"/>
        <end position="48"/>
    </location>
    <ligand>
        <name>substrate</name>
    </ligand>
</feature>
<evidence type="ECO:0000313" key="17">
    <source>
        <dbReference type="EMBL" id="CFY00742.1"/>
    </source>
</evidence>
<dbReference type="InterPro" id="IPR002125">
    <property type="entry name" value="CMP_dCMP_dom"/>
</dbReference>
<dbReference type="EC" id="3.5.4.5" evidence="4 15"/>
<evidence type="ECO:0000256" key="15">
    <source>
        <dbReference type="RuleBase" id="RU364006"/>
    </source>
</evidence>
<reference evidence="17 18" key="1">
    <citation type="submission" date="2015-03" db="EMBL/GenBank/DDBJ databases">
        <authorList>
            <person name="Murphy D."/>
        </authorList>
    </citation>
    <scope>NUCLEOTIDE SEQUENCE [LARGE SCALE GENOMIC DNA]</scope>
    <source>
        <strain evidence="17 18">OL-4</strain>
    </source>
</reference>
<evidence type="ECO:0000256" key="4">
    <source>
        <dbReference type="ARBA" id="ARBA00012783"/>
    </source>
</evidence>
<comment type="catalytic activity">
    <reaction evidence="10 15">
        <text>2'-deoxycytidine + H2O + H(+) = 2'-deoxyuridine + NH4(+)</text>
        <dbReference type="Rhea" id="RHEA:13433"/>
        <dbReference type="ChEBI" id="CHEBI:15377"/>
        <dbReference type="ChEBI" id="CHEBI:15378"/>
        <dbReference type="ChEBI" id="CHEBI:15698"/>
        <dbReference type="ChEBI" id="CHEBI:16450"/>
        <dbReference type="ChEBI" id="CHEBI:28938"/>
        <dbReference type="EC" id="3.5.4.5"/>
    </reaction>
</comment>
<evidence type="ECO:0000256" key="8">
    <source>
        <dbReference type="ARBA" id="ARBA00022833"/>
    </source>
</evidence>
<dbReference type="GO" id="GO:0008270">
    <property type="term" value="F:zinc ion binding"/>
    <property type="evidence" value="ECO:0007669"/>
    <property type="project" value="UniProtKB-UniRule"/>
</dbReference>
<dbReference type="PROSITE" id="PS51747">
    <property type="entry name" value="CYT_DCMP_DEAMINASES_2"/>
    <property type="match status" value="1"/>
</dbReference>
<evidence type="ECO:0000256" key="7">
    <source>
        <dbReference type="ARBA" id="ARBA00022801"/>
    </source>
</evidence>
<dbReference type="PANTHER" id="PTHR11644:SF2">
    <property type="entry name" value="CYTIDINE DEAMINASE"/>
    <property type="match status" value="1"/>
</dbReference>
<evidence type="ECO:0000256" key="14">
    <source>
        <dbReference type="PIRSR" id="PIRSR606262-3"/>
    </source>
</evidence>
<evidence type="ECO:0000259" key="16">
    <source>
        <dbReference type="PROSITE" id="PS51747"/>
    </source>
</evidence>
<dbReference type="Gene3D" id="3.40.140.10">
    <property type="entry name" value="Cytidine Deaminase, domain 2"/>
    <property type="match status" value="1"/>
</dbReference>
<accession>A0A0E4GF04</accession>
<dbReference type="GO" id="GO:0072527">
    <property type="term" value="P:pyrimidine-containing compound metabolic process"/>
    <property type="evidence" value="ECO:0007669"/>
    <property type="project" value="UniProtKB-ARBA"/>
</dbReference>
<dbReference type="EMBL" id="CGIH01000044">
    <property type="protein sequence ID" value="CFY00742.1"/>
    <property type="molecule type" value="Genomic_DNA"/>
</dbReference>
<sequence length="126" mass="13597">METAELISAARQASQNAYAPYSNFKVGAALLTKNGEIYTGANVENSSYGLTVCAERIAVFKAVTAGEKEFSSIAISASQKDYIFPCGACLQVLAEFSADIKVICTNAADNYKIYDLKDLFPQIFTL</sequence>
<evidence type="ECO:0000256" key="1">
    <source>
        <dbReference type="ARBA" id="ARBA00001947"/>
    </source>
</evidence>
<feature type="binding site" evidence="14">
    <location>
        <position position="53"/>
    </location>
    <ligand>
        <name>Zn(2+)</name>
        <dbReference type="ChEBI" id="CHEBI:29105"/>
        <note>catalytic</note>
    </ligand>
</feature>
<dbReference type="Pfam" id="PF00383">
    <property type="entry name" value="dCMP_cyt_deam_1"/>
    <property type="match status" value="1"/>
</dbReference>
<comment type="cofactor">
    <cofactor evidence="1 14 15">
        <name>Zn(2+)</name>
        <dbReference type="ChEBI" id="CHEBI:29105"/>
    </cofactor>
</comment>
<dbReference type="InterPro" id="IPR050202">
    <property type="entry name" value="Cyt/Deoxycyt_deaminase"/>
</dbReference>
<dbReference type="NCBIfam" id="TIGR01354">
    <property type="entry name" value="cyt_deam_tetra"/>
    <property type="match status" value="1"/>
</dbReference>
<proteinExistence type="inferred from homology"/>
<dbReference type="PANTHER" id="PTHR11644">
    <property type="entry name" value="CYTIDINE DEAMINASE"/>
    <property type="match status" value="1"/>
</dbReference>
<dbReference type="NCBIfam" id="NF004064">
    <property type="entry name" value="PRK05578.1"/>
    <property type="match status" value="1"/>
</dbReference>
<dbReference type="GO" id="GO:0042802">
    <property type="term" value="F:identical protein binding"/>
    <property type="evidence" value="ECO:0007669"/>
    <property type="project" value="UniProtKB-ARBA"/>
</dbReference>
<keyword evidence="18" id="KW-1185">Reference proteome</keyword>
<organism evidence="17 18">
    <name type="scientific">Syntrophomonas zehnderi OL-4</name>
    <dbReference type="NCBI Taxonomy" id="690567"/>
    <lineage>
        <taxon>Bacteria</taxon>
        <taxon>Bacillati</taxon>
        <taxon>Bacillota</taxon>
        <taxon>Clostridia</taxon>
        <taxon>Eubacteriales</taxon>
        <taxon>Syntrophomonadaceae</taxon>
        <taxon>Syntrophomonas</taxon>
    </lineage>
</organism>
<dbReference type="InterPro" id="IPR006262">
    <property type="entry name" value="Cyt_deam_tetra"/>
</dbReference>
<feature type="domain" description="CMP/dCMP-type deaminase" evidence="16">
    <location>
        <begin position="1"/>
        <end position="126"/>
    </location>
</feature>
<comment type="function">
    <text evidence="2 15">This enzyme scavenges exogenous and endogenous cytidine and 2'-deoxycytidine for UMP synthesis.</text>
</comment>
<dbReference type="InterPro" id="IPR016193">
    <property type="entry name" value="Cytidine_deaminase-like"/>
</dbReference>
<evidence type="ECO:0000256" key="13">
    <source>
        <dbReference type="PIRSR" id="PIRSR606262-2"/>
    </source>
</evidence>
<evidence type="ECO:0000256" key="6">
    <source>
        <dbReference type="ARBA" id="ARBA00022723"/>
    </source>
</evidence>
<keyword evidence="6 14" id="KW-0479">Metal-binding</keyword>
<dbReference type="SUPFAM" id="SSF53927">
    <property type="entry name" value="Cytidine deaminase-like"/>
    <property type="match status" value="1"/>
</dbReference>
<comment type="similarity">
    <text evidence="3 15">Belongs to the cytidine and deoxycytidylate deaminase family.</text>
</comment>
<gene>
    <name evidence="17" type="ORF">2100</name>
</gene>
<dbReference type="PROSITE" id="PS00903">
    <property type="entry name" value="CYT_DCMP_DEAMINASES_1"/>
    <property type="match status" value="1"/>
</dbReference>
<dbReference type="Proteomes" id="UP000045545">
    <property type="component" value="Unassembled WGS sequence"/>
</dbReference>
<dbReference type="GO" id="GO:0004126">
    <property type="term" value="F:cytidine deaminase activity"/>
    <property type="evidence" value="ECO:0007669"/>
    <property type="project" value="UniProtKB-UniRule"/>
</dbReference>